<comment type="subunit">
    <text evidence="7 8">Heterohexadecamer of 8 large and 8 small subunits.</text>
</comment>
<dbReference type="InterPro" id="IPR024681">
    <property type="entry name" value="RuBisCO_ssu"/>
</dbReference>
<dbReference type="PANTHER" id="PTHR31262:SF0">
    <property type="entry name" value="RIBULOSE BISPHOSPHATE CARBOXYLASE SMALL SUBUNIT, CHLOROPLASTIC 1"/>
    <property type="match status" value="1"/>
</dbReference>
<dbReference type="GO" id="GO:0009507">
    <property type="term" value="C:chloroplast"/>
    <property type="evidence" value="ECO:0007669"/>
    <property type="project" value="UniProtKB-SubCell"/>
</dbReference>
<keyword evidence="1 7" id="KW-0150">Chloroplast</keyword>
<evidence type="ECO:0000256" key="5">
    <source>
        <dbReference type="ARBA" id="ARBA00023238"/>
    </source>
</evidence>
<dbReference type="PRINTS" id="PR00152">
    <property type="entry name" value="RUBISCOSMALL"/>
</dbReference>
<keyword evidence="6 7" id="KW-0120">Carbon dioxide fixation</keyword>
<comment type="miscellaneous">
    <text evidence="7">The basic functional RuBisCO is composed of a large chain homodimer in a 'head-to-tail' conformation. In form I RuBisCO this homodimer is arranged in a barrel-like tetramer with the small subunits forming a tetrameric 'cap' on each end of the 'barrel'.</text>
</comment>
<sequence>MVTGAASSAVIPMAALSTPVAPKVPGFTGLKATTALTANKGGLQWSQKTVANGSRVSCMLTWTPYNNPRFETLSYLPDLSADQIAKEIDYMLRKGWFPCLEFSDKGYVYRECHKSPGCYDGRYWTMYKLPMFGCQDSAQVLREIQECRREFPTSYIRVLGFDRVRQVQCAGFIVYKPT</sequence>
<dbReference type="GO" id="GO:0019253">
    <property type="term" value="P:reductive pentose-phosphate cycle"/>
    <property type="evidence" value="ECO:0007669"/>
    <property type="project" value="UniProtKB-UniRule"/>
</dbReference>
<dbReference type="InterPro" id="IPR036385">
    <property type="entry name" value="RuBisCO_ssu_sf"/>
</dbReference>
<feature type="domain" description="Ribulose bisphosphate carboxylase small subunit" evidence="9">
    <location>
        <begin position="69"/>
        <end position="177"/>
    </location>
</feature>
<comment type="function">
    <text evidence="7 8">RuBisCO catalyzes two reactions: the carboxylation of D-ribulose 1,5-bisphosphate, the primary event in carbon dioxide fixation, as well as the oxidative fragmentation of the pentose substrate. Both reactions occur simultaneously and in competition at the same active site. Although the small subunit is not catalytic it is essential for maximal activity.</text>
</comment>
<evidence type="ECO:0000256" key="8">
    <source>
        <dbReference type="RuleBase" id="RU003627"/>
    </source>
</evidence>
<comment type="subcellular location">
    <subcellularLocation>
        <location evidence="7">Plastid</location>
        <location evidence="7">Chloroplast</location>
    </subcellularLocation>
</comment>
<accession>D8T7L5</accession>
<comment type="similarity">
    <text evidence="7 8">Belongs to the RuBisCO small chain family.</text>
</comment>
<dbReference type="HOGENOM" id="CLU_098114_1_0_1"/>
<dbReference type="FunFam" id="3.30.190.10:FF:000001">
    <property type="entry name" value="Ribulose bisphosphate carboxylase small chain, chloroplastic"/>
    <property type="match status" value="1"/>
</dbReference>
<dbReference type="STRING" id="88036.D8T7L5"/>
<dbReference type="GO" id="GO:0016984">
    <property type="term" value="F:ribulose-bisphosphate carboxylase activity"/>
    <property type="evidence" value="ECO:0007669"/>
    <property type="project" value="UniProtKB-UniRule"/>
</dbReference>
<keyword evidence="11" id="KW-1185">Reference proteome</keyword>
<evidence type="ECO:0000256" key="3">
    <source>
        <dbReference type="ARBA" id="ARBA00022567"/>
    </source>
</evidence>
<dbReference type="OMA" id="QECRREF"/>
<dbReference type="Gramene" id="EFJ07320">
    <property type="protein sequence ID" value="EFJ07320"/>
    <property type="gene ID" value="SELMODRAFT_186173"/>
</dbReference>
<dbReference type="InParanoid" id="D8T7L5"/>
<name>D8T7L5_SELML</name>
<evidence type="ECO:0000256" key="2">
    <source>
        <dbReference type="ARBA" id="ARBA00022531"/>
    </source>
</evidence>
<evidence type="ECO:0000259" key="9">
    <source>
        <dbReference type="SMART" id="SM00961"/>
    </source>
</evidence>
<evidence type="ECO:0000313" key="11">
    <source>
        <dbReference type="Proteomes" id="UP000001514"/>
    </source>
</evidence>
<dbReference type="EMBL" id="GL377686">
    <property type="protein sequence ID" value="EFJ07320.1"/>
    <property type="molecule type" value="Genomic_DNA"/>
</dbReference>
<reference evidence="10 11" key="1">
    <citation type="journal article" date="2011" name="Science">
        <title>The Selaginella genome identifies genetic changes associated with the evolution of vascular plants.</title>
        <authorList>
            <person name="Banks J.A."/>
            <person name="Nishiyama T."/>
            <person name="Hasebe M."/>
            <person name="Bowman J.L."/>
            <person name="Gribskov M."/>
            <person name="dePamphilis C."/>
            <person name="Albert V.A."/>
            <person name="Aono N."/>
            <person name="Aoyama T."/>
            <person name="Ambrose B.A."/>
            <person name="Ashton N.W."/>
            <person name="Axtell M.J."/>
            <person name="Barker E."/>
            <person name="Barker M.S."/>
            <person name="Bennetzen J.L."/>
            <person name="Bonawitz N.D."/>
            <person name="Chapple C."/>
            <person name="Cheng C."/>
            <person name="Correa L.G."/>
            <person name="Dacre M."/>
            <person name="DeBarry J."/>
            <person name="Dreyer I."/>
            <person name="Elias M."/>
            <person name="Engstrom E.M."/>
            <person name="Estelle M."/>
            <person name="Feng L."/>
            <person name="Finet C."/>
            <person name="Floyd S.K."/>
            <person name="Frommer W.B."/>
            <person name="Fujita T."/>
            <person name="Gramzow L."/>
            <person name="Gutensohn M."/>
            <person name="Harholt J."/>
            <person name="Hattori M."/>
            <person name="Heyl A."/>
            <person name="Hirai T."/>
            <person name="Hiwatashi Y."/>
            <person name="Ishikawa M."/>
            <person name="Iwata M."/>
            <person name="Karol K.G."/>
            <person name="Koehler B."/>
            <person name="Kolukisaoglu U."/>
            <person name="Kubo M."/>
            <person name="Kurata T."/>
            <person name="Lalonde S."/>
            <person name="Li K."/>
            <person name="Li Y."/>
            <person name="Litt A."/>
            <person name="Lyons E."/>
            <person name="Manning G."/>
            <person name="Maruyama T."/>
            <person name="Michael T.P."/>
            <person name="Mikami K."/>
            <person name="Miyazaki S."/>
            <person name="Morinaga S."/>
            <person name="Murata T."/>
            <person name="Mueller-Roeber B."/>
            <person name="Nelson D.R."/>
            <person name="Obara M."/>
            <person name="Oguri Y."/>
            <person name="Olmstead R.G."/>
            <person name="Onodera N."/>
            <person name="Petersen B.L."/>
            <person name="Pils B."/>
            <person name="Prigge M."/>
            <person name="Rensing S.A."/>
            <person name="Riano-Pachon D.M."/>
            <person name="Roberts A.W."/>
            <person name="Sato Y."/>
            <person name="Scheller H.V."/>
            <person name="Schulz B."/>
            <person name="Schulz C."/>
            <person name="Shakirov E.V."/>
            <person name="Shibagaki N."/>
            <person name="Shinohara N."/>
            <person name="Shippen D.E."/>
            <person name="Soerensen I."/>
            <person name="Sotooka R."/>
            <person name="Sugimoto N."/>
            <person name="Sugita M."/>
            <person name="Sumikawa N."/>
            <person name="Tanurdzic M."/>
            <person name="Theissen G."/>
            <person name="Ulvskov P."/>
            <person name="Wakazuki S."/>
            <person name="Weng J.K."/>
            <person name="Willats W.W."/>
            <person name="Wipf D."/>
            <person name="Wolf P.G."/>
            <person name="Yang L."/>
            <person name="Zimmer A.D."/>
            <person name="Zhu Q."/>
            <person name="Mitros T."/>
            <person name="Hellsten U."/>
            <person name="Loque D."/>
            <person name="Otillar R."/>
            <person name="Salamov A."/>
            <person name="Schmutz J."/>
            <person name="Shapiro H."/>
            <person name="Lindquist E."/>
            <person name="Lucas S."/>
            <person name="Rokhsar D."/>
            <person name="Grigoriev I.V."/>
        </authorList>
    </citation>
    <scope>NUCLEOTIDE SEQUENCE [LARGE SCALE GENOMIC DNA]</scope>
</reference>
<keyword evidence="3 7" id="KW-0113">Calvin cycle</keyword>
<dbReference type="Proteomes" id="UP000001514">
    <property type="component" value="Unassembled WGS sequence"/>
</dbReference>
<gene>
    <name evidence="7" type="primary">RBCS</name>
    <name evidence="10" type="ORF">SELMODRAFT_186173</name>
</gene>
<dbReference type="Pfam" id="PF00101">
    <property type="entry name" value="RuBisCO_small"/>
    <property type="match status" value="1"/>
</dbReference>
<evidence type="ECO:0000313" key="10">
    <source>
        <dbReference type="EMBL" id="EFJ07320.1"/>
    </source>
</evidence>
<keyword evidence="4 7" id="KW-0934">Plastid</keyword>
<evidence type="ECO:0000256" key="4">
    <source>
        <dbReference type="ARBA" id="ARBA00022640"/>
    </source>
</evidence>
<evidence type="ECO:0000256" key="6">
    <source>
        <dbReference type="ARBA" id="ARBA00023300"/>
    </source>
</evidence>
<dbReference type="PANTHER" id="PTHR31262">
    <property type="entry name" value="RIBULOSE BISPHOSPHATE CARBOXYLASE SMALL CHAIN 1, CHLOROPLASTIC"/>
    <property type="match status" value="1"/>
</dbReference>
<dbReference type="OrthoDB" id="2013936at2759"/>
<organism evidence="11">
    <name type="scientific">Selaginella moellendorffii</name>
    <name type="common">Spikemoss</name>
    <dbReference type="NCBI Taxonomy" id="88036"/>
    <lineage>
        <taxon>Eukaryota</taxon>
        <taxon>Viridiplantae</taxon>
        <taxon>Streptophyta</taxon>
        <taxon>Embryophyta</taxon>
        <taxon>Tracheophyta</taxon>
        <taxon>Lycopodiopsida</taxon>
        <taxon>Selaginellales</taxon>
        <taxon>Selaginellaceae</taxon>
        <taxon>Selaginella</taxon>
    </lineage>
</organism>
<dbReference type="SMART" id="SM00961">
    <property type="entry name" value="RuBisCO_small"/>
    <property type="match status" value="1"/>
</dbReference>
<dbReference type="KEGG" id="smo:SELMODRAFT_186173"/>
<dbReference type="Gene3D" id="3.30.190.10">
    <property type="entry name" value="Ribulose bisphosphate carboxylase, small subunit"/>
    <property type="match status" value="1"/>
</dbReference>
<keyword evidence="5 7" id="KW-0601">Photorespiration</keyword>
<dbReference type="GO" id="GO:0009853">
    <property type="term" value="P:photorespiration"/>
    <property type="evidence" value="ECO:0007669"/>
    <property type="project" value="UniProtKB-UniRule"/>
</dbReference>
<dbReference type="SUPFAM" id="SSF55239">
    <property type="entry name" value="RuBisCO, small subunit"/>
    <property type="match status" value="1"/>
</dbReference>
<evidence type="ECO:0000256" key="1">
    <source>
        <dbReference type="ARBA" id="ARBA00022528"/>
    </source>
</evidence>
<dbReference type="InterPro" id="IPR000894">
    <property type="entry name" value="RuBisCO_ssu_dom"/>
</dbReference>
<dbReference type="eggNOG" id="ENOG502QT0M">
    <property type="taxonomic scope" value="Eukaryota"/>
</dbReference>
<dbReference type="HAMAP" id="MF_00859">
    <property type="entry name" value="RuBisCO_S_bact"/>
    <property type="match status" value="1"/>
</dbReference>
<evidence type="ECO:0000256" key="7">
    <source>
        <dbReference type="HAMAP-Rule" id="MF_00860"/>
    </source>
</evidence>
<protein>
    <recommendedName>
        <fullName evidence="7">Ribulose bisphosphate carboxylase small subunit, chloroplastic</fullName>
        <shortName evidence="7">RuBisCO small subunit</shortName>
    </recommendedName>
</protein>
<dbReference type="CDD" id="cd03527">
    <property type="entry name" value="RuBisCO_small"/>
    <property type="match status" value="1"/>
</dbReference>
<proteinExistence type="inferred from homology"/>
<keyword evidence="2 7" id="KW-0602">Photosynthesis</keyword>
<dbReference type="FunCoup" id="D8T7L5">
    <property type="interactions" value="1840"/>
</dbReference>
<dbReference type="AlphaFoldDB" id="D8T7L5"/>